<accession>A0A7C1NC20</accession>
<name>A0A7C1NC20_UNCW3</name>
<sequence length="566" mass="61015">MRLRFRILLLLAMACRTVYPALPIIPVDSLKPGMKGTGYSVFSGTKPEPFQVEIIDVMHRTTPRGDIILARLSGAGLEQTGVIAGMSGSPVYIDGRLVGAVAYAWAFAKEPIAGITPAGEMLKIWELPDTVKTGAVRQLGSGYRSELNLPPVPVALSGFSSRLEALVTPVLSRHGLVPVAGGIAGGDDTAELVPGGAVGVALIDGDVRAAAIGTITAREGNRILAFGHPMFLAGAVRLPLTGGRIHSVLPSLNISAKLFSPSKPVGVVNQDRLTGISGIIGPEAPMIPVRVHIQSPVTDDSYRFRVADHEQLTPDFLPVGLIQTVLQTEGMMEDYALETRLDLIFARSGRNRVEIRHLFSGTEPLSQMMEKFSAELALLFGNPIEPVRLCEVRAELNFHPGRRICQLISARSERSQVQPGDSFGIFLRLRDYRGEETEKRVMLTIPPATPPGPLTLTFTSRDEFLNQELGDAGELAQPKSLDGLLLMLSESGREDELVIAGYVRRSGLRLSNQAELPQAPPSIQRVLGVPRSLGEVRQVPASRLFKTVVPLDRVVVGSATVEVEVK</sequence>
<dbReference type="EMBL" id="DSTU01000005">
    <property type="protein sequence ID" value="HFJ53922.1"/>
    <property type="molecule type" value="Genomic_DNA"/>
</dbReference>
<feature type="chain" id="PRO_5039820203" description="Peptidase S55 domain-containing protein" evidence="1">
    <location>
        <begin position="21"/>
        <end position="566"/>
    </location>
</feature>
<proteinExistence type="predicted"/>
<evidence type="ECO:0000259" key="2">
    <source>
        <dbReference type="PROSITE" id="PS51494"/>
    </source>
</evidence>
<evidence type="ECO:0000313" key="3">
    <source>
        <dbReference type="EMBL" id="HEA86995.1"/>
    </source>
</evidence>
<evidence type="ECO:0000256" key="1">
    <source>
        <dbReference type="SAM" id="SignalP"/>
    </source>
</evidence>
<keyword evidence="1" id="KW-0732">Signal</keyword>
<gene>
    <name evidence="3" type="ORF">ENP94_03180</name>
    <name evidence="4" type="ORF">ENS16_04450</name>
</gene>
<organism evidence="3">
    <name type="scientific">candidate division WOR-3 bacterium</name>
    <dbReference type="NCBI Taxonomy" id="2052148"/>
    <lineage>
        <taxon>Bacteria</taxon>
        <taxon>Bacteria division WOR-3</taxon>
    </lineage>
</organism>
<protein>
    <recommendedName>
        <fullName evidence="2">Peptidase S55 domain-containing protein</fullName>
    </recommendedName>
</protein>
<feature type="signal peptide" evidence="1">
    <location>
        <begin position="1"/>
        <end position="20"/>
    </location>
</feature>
<reference evidence="3" key="1">
    <citation type="journal article" date="2020" name="mSystems">
        <title>Genome- and Community-Level Interaction Insights into Carbon Utilization and Element Cycling Functions of Hydrothermarchaeota in Hydrothermal Sediment.</title>
        <authorList>
            <person name="Zhou Z."/>
            <person name="Liu Y."/>
            <person name="Xu W."/>
            <person name="Pan J."/>
            <person name="Luo Z.H."/>
            <person name="Li M."/>
        </authorList>
    </citation>
    <scope>NUCLEOTIDE SEQUENCE [LARGE SCALE GENOMIC DNA]</scope>
    <source>
        <strain evidence="3">SpSt-265</strain>
        <strain evidence="4">SpSt-465</strain>
    </source>
</reference>
<comment type="caution">
    <text evidence="3">The sequence shown here is derived from an EMBL/GenBank/DDBJ whole genome shotgun (WGS) entry which is preliminary data.</text>
</comment>
<feature type="domain" description="Peptidase S55" evidence="2">
    <location>
        <begin position="1"/>
        <end position="137"/>
    </location>
</feature>
<dbReference type="AlphaFoldDB" id="A0A7C1NC20"/>
<dbReference type="Pfam" id="PF05580">
    <property type="entry name" value="Peptidase_S55"/>
    <property type="match status" value="1"/>
</dbReference>
<dbReference type="InterPro" id="IPR008763">
    <property type="entry name" value="Peptidase_S55"/>
</dbReference>
<evidence type="ECO:0000313" key="4">
    <source>
        <dbReference type="EMBL" id="HFJ53922.1"/>
    </source>
</evidence>
<dbReference type="EMBL" id="DSLG01000004">
    <property type="protein sequence ID" value="HEA86995.1"/>
    <property type="molecule type" value="Genomic_DNA"/>
</dbReference>
<dbReference type="PROSITE" id="PS51494">
    <property type="entry name" value="SPOIVB"/>
    <property type="match status" value="1"/>
</dbReference>